<evidence type="ECO:0000256" key="2">
    <source>
        <dbReference type="ARBA" id="ARBA00022448"/>
    </source>
</evidence>
<evidence type="ECO:0000313" key="9">
    <source>
        <dbReference type="Proteomes" id="UP000288024"/>
    </source>
</evidence>
<evidence type="ECO:0000313" key="8">
    <source>
        <dbReference type="EMBL" id="RVT65707.1"/>
    </source>
</evidence>
<evidence type="ECO:0000256" key="6">
    <source>
        <dbReference type="SAM" id="Phobius"/>
    </source>
</evidence>
<organism evidence="8 9">
    <name type="scientific">Niallia taxi</name>
    <dbReference type="NCBI Taxonomy" id="2499688"/>
    <lineage>
        <taxon>Bacteria</taxon>
        <taxon>Bacillati</taxon>
        <taxon>Bacillota</taxon>
        <taxon>Bacilli</taxon>
        <taxon>Bacillales</taxon>
        <taxon>Bacillaceae</taxon>
        <taxon>Niallia</taxon>
    </lineage>
</organism>
<dbReference type="PANTHER" id="PTHR43129:SF1">
    <property type="entry name" value="FOSMIDOMYCIN RESISTANCE PROTEIN"/>
    <property type="match status" value="1"/>
</dbReference>
<accession>A0A3S2UC00</accession>
<dbReference type="AlphaFoldDB" id="A0A3S2UC00"/>
<sequence>MQSVVPALFPIIGPTMNLNYTEIGWIAFTLNITSSIMQPVFGVLADKKPLPYFLPIAMFSSLLGMLGLALAPNFISVLVSVLFIGFGSAIFHPEGSRVAYMAAGSKRGLAQSIYQVGGNGGQSLAPLFTAFIFIGTGQFGTIWFTLLAAAGMFVLFFVSNWYKQELLVKVPAAKKTQAPTEKRMLNKEIILAICLLIFLVFARSWYGAGINNFFHFYMIEKFHSSIKHAQIYVFLFMLAGVVGTFFGGPLADRFGKRTILLFSLIGAAPFALMLPHVPQWLIAPLLVLIGFILQSSFSVTVVYAQELLPGMIGLVSGLIVGLAFGMGALGAVIFGVIGDLYSLQTIMVFCSVLPILGILTVLLPSDAKVREIHQRT</sequence>
<keyword evidence="3 6" id="KW-0812">Transmembrane</keyword>
<feature type="domain" description="Major facilitator superfamily (MFS) profile" evidence="7">
    <location>
        <begin position="1"/>
        <end position="368"/>
    </location>
</feature>
<dbReference type="SUPFAM" id="SSF103473">
    <property type="entry name" value="MFS general substrate transporter"/>
    <property type="match status" value="1"/>
</dbReference>
<gene>
    <name evidence="8" type="ORF">EM808_07875</name>
</gene>
<dbReference type="InterPro" id="IPR036259">
    <property type="entry name" value="MFS_trans_sf"/>
</dbReference>
<dbReference type="CDD" id="cd17478">
    <property type="entry name" value="MFS_FsR"/>
    <property type="match status" value="1"/>
</dbReference>
<feature type="transmembrane region" description="Helical" evidence="6">
    <location>
        <begin position="113"/>
        <end position="135"/>
    </location>
</feature>
<evidence type="ECO:0000256" key="4">
    <source>
        <dbReference type="ARBA" id="ARBA00022989"/>
    </source>
</evidence>
<dbReference type="PANTHER" id="PTHR43129">
    <property type="entry name" value="FOSMIDOMYCIN RESISTANCE PROTEIN"/>
    <property type="match status" value="1"/>
</dbReference>
<feature type="transmembrane region" description="Helical" evidence="6">
    <location>
        <begin position="258"/>
        <end position="275"/>
    </location>
</feature>
<name>A0A3S2UC00_9BACI</name>
<keyword evidence="5 6" id="KW-0472">Membrane</keyword>
<dbReference type="InterPro" id="IPR011701">
    <property type="entry name" value="MFS"/>
</dbReference>
<feature type="transmembrane region" description="Helical" evidence="6">
    <location>
        <begin position="74"/>
        <end position="92"/>
    </location>
</feature>
<feature type="transmembrane region" description="Helical" evidence="6">
    <location>
        <begin position="281"/>
        <end position="304"/>
    </location>
</feature>
<protein>
    <submittedName>
        <fullName evidence="8">MFS transporter</fullName>
    </submittedName>
</protein>
<comment type="caution">
    <text evidence="8">The sequence shown here is derived from an EMBL/GenBank/DDBJ whole genome shotgun (WGS) entry which is preliminary data.</text>
</comment>
<keyword evidence="9" id="KW-1185">Reference proteome</keyword>
<dbReference type="Gene3D" id="1.20.1250.20">
    <property type="entry name" value="MFS general substrate transporter like domains"/>
    <property type="match status" value="1"/>
</dbReference>
<feature type="transmembrane region" description="Helical" evidence="6">
    <location>
        <begin position="52"/>
        <end position="68"/>
    </location>
</feature>
<feature type="transmembrane region" description="Helical" evidence="6">
    <location>
        <begin position="343"/>
        <end position="363"/>
    </location>
</feature>
<feature type="transmembrane region" description="Helical" evidence="6">
    <location>
        <begin position="229"/>
        <end position="251"/>
    </location>
</feature>
<dbReference type="Proteomes" id="UP000288024">
    <property type="component" value="Unassembled WGS sequence"/>
</dbReference>
<comment type="subcellular location">
    <subcellularLocation>
        <location evidence="1">Cell membrane</location>
        <topology evidence="1">Multi-pass membrane protein</topology>
    </subcellularLocation>
</comment>
<feature type="transmembrane region" description="Helical" evidence="6">
    <location>
        <begin position="189"/>
        <end position="209"/>
    </location>
</feature>
<keyword evidence="4 6" id="KW-1133">Transmembrane helix</keyword>
<feature type="transmembrane region" description="Helical" evidence="6">
    <location>
        <begin position="23"/>
        <end position="45"/>
    </location>
</feature>
<keyword evidence="2" id="KW-0813">Transport</keyword>
<evidence type="ECO:0000256" key="1">
    <source>
        <dbReference type="ARBA" id="ARBA00004651"/>
    </source>
</evidence>
<feature type="transmembrane region" description="Helical" evidence="6">
    <location>
        <begin position="141"/>
        <end position="162"/>
    </location>
</feature>
<evidence type="ECO:0000256" key="5">
    <source>
        <dbReference type="ARBA" id="ARBA00023136"/>
    </source>
</evidence>
<reference evidence="8 9" key="1">
    <citation type="submission" date="2019-01" db="EMBL/GenBank/DDBJ databases">
        <title>Bacillus sp. M5HDSG1-1, whole genome shotgun sequence.</title>
        <authorList>
            <person name="Tuo L."/>
        </authorList>
    </citation>
    <scope>NUCLEOTIDE SEQUENCE [LARGE SCALE GENOMIC DNA]</scope>
    <source>
        <strain evidence="8 9">M5HDSG1-1</strain>
    </source>
</reference>
<feature type="transmembrane region" description="Helical" evidence="6">
    <location>
        <begin position="311"/>
        <end position="337"/>
    </location>
</feature>
<dbReference type="EMBL" id="RZTZ01000002">
    <property type="protein sequence ID" value="RVT65707.1"/>
    <property type="molecule type" value="Genomic_DNA"/>
</dbReference>
<evidence type="ECO:0000256" key="3">
    <source>
        <dbReference type="ARBA" id="ARBA00022692"/>
    </source>
</evidence>
<dbReference type="InterPro" id="IPR020846">
    <property type="entry name" value="MFS_dom"/>
</dbReference>
<dbReference type="GO" id="GO:0005886">
    <property type="term" value="C:plasma membrane"/>
    <property type="evidence" value="ECO:0007669"/>
    <property type="project" value="UniProtKB-SubCell"/>
</dbReference>
<proteinExistence type="predicted"/>
<dbReference type="GO" id="GO:0022857">
    <property type="term" value="F:transmembrane transporter activity"/>
    <property type="evidence" value="ECO:0007669"/>
    <property type="project" value="InterPro"/>
</dbReference>
<evidence type="ECO:0000259" key="7">
    <source>
        <dbReference type="PROSITE" id="PS50850"/>
    </source>
</evidence>
<dbReference type="Pfam" id="PF07690">
    <property type="entry name" value="MFS_1"/>
    <property type="match status" value="1"/>
</dbReference>
<dbReference type="PROSITE" id="PS50850">
    <property type="entry name" value="MFS"/>
    <property type="match status" value="1"/>
</dbReference>